<comment type="caution">
    <text evidence="2">The sequence shown here is derived from an EMBL/GenBank/DDBJ whole genome shotgun (WGS) entry which is preliminary data.</text>
</comment>
<name>A0A8S4RNZ4_9NEOP</name>
<organism evidence="2 3">
    <name type="scientific">Pararge aegeria aegeria</name>
    <dbReference type="NCBI Taxonomy" id="348720"/>
    <lineage>
        <taxon>Eukaryota</taxon>
        <taxon>Metazoa</taxon>
        <taxon>Ecdysozoa</taxon>
        <taxon>Arthropoda</taxon>
        <taxon>Hexapoda</taxon>
        <taxon>Insecta</taxon>
        <taxon>Pterygota</taxon>
        <taxon>Neoptera</taxon>
        <taxon>Endopterygota</taxon>
        <taxon>Lepidoptera</taxon>
        <taxon>Glossata</taxon>
        <taxon>Ditrysia</taxon>
        <taxon>Papilionoidea</taxon>
        <taxon>Nymphalidae</taxon>
        <taxon>Satyrinae</taxon>
        <taxon>Satyrini</taxon>
        <taxon>Parargina</taxon>
        <taxon>Pararge</taxon>
    </lineage>
</organism>
<dbReference type="AlphaFoldDB" id="A0A8S4RNZ4"/>
<feature type="compositionally biased region" description="Low complexity" evidence="1">
    <location>
        <begin position="140"/>
        <end position="155"/>
    </location>
</feature>
<proteinExistence type="predicted"/>
<protein>
    <submittedName>
        <fullName evidence="2">Jg6893 protein</fullName>
    </submittedName>
</protein>
<gene>
    <name evidence="2" type="primary">jg6893</name>
    <name evidence="2" type="ORF">PAEG_LOCUS16107</name>
</gene>
<evidence type="ECO:0000256" key="1">
    <source>
        <dbReference type="SAM" id="MobiDB-lite"/>
    </source>
</evidence>
<keyword evidence="3" id="KW-1185">Reference proteome</keyword>
<dbReference type="OrthoDB" id="7489869at2759"/>
<evidence type="ECO:0000313" key="3">
    <source>
        <dbReference type="Proteomes" id="UP000838756"/>
    </source>
</evidence>
<evidence type="ECO:0000313" key="2">
    <source>
        <dbReference type="EMBL" id="CAH2239341.1"/>
    </source>
</evidence>
<sequence>MHKNSQHSARDSEIVRVSVSLPIAATLYLLTRAAPRSSTTILSGGATHVSLALQCAAHGSLGLRQPGTGPDSLNGKRISYQEHDDVRGSDVVAARDRGTYRITARPQFRVKLAARGGRAAAARSVAPEIVFGRGRAPSEAAPQSPSGSARAPASP</sequence>
<reference evidence="2" key="1">
    <citation type="submission" date="2022-03" db="EMBL/GenBank/DDBJ databases">
        <authorList>
            <person name="Lindestad O."/>
        </authorList>
    </citation>
    <scope>NUCLEOTIDE SEQUENCE</scope>
</reference>
<feature type="region of interest" description="Disordered" evidence="1">
    <location>
        <begin position="134"/>
        <end position="155"/>
    </location>
</feature>
<dbReference type="EMBL" id="CAKXAJ010025428">
    <property type="protein sequence ID" value="CAH2239341.1"/>
    <property type="molecule type" value="Genomic_DNA"/>
</dbReference>
<accession>A0A8S4RNZ4</accession>
<dbReference type="Proteomes" id="UP000838756">
    <property type="component" value="Unassembled WGS sequence"/>
</dbReference>